<protein>
    <submittedName>
        <fullName evidence="1">Omega-amidase NIT2-like</fullName>
    </submittedName>
</protein>
<dbReference type="AlphaFoldDB" id="A0A6G0Z2I8"/>
<reference evidence="1 2" key="1">
    <citation type="submission" date="2019-08" db="EMBL/GenBank/DDBJ databases">
        <title>Whole genome of Aphis craccivora.</title>
        <authorList>
            <person name="Voronova N.V."/>
            <person name="Shulinski R.S."/>
            <person name="Bandarenka Y.V."/>
            <person name="Zhorov D.G."/>
            <person name="Warner D."/>
        </authorList>
    </citation>
    <scope>NUCLEOTIDE SEQUENCE [LARGE SCALE GENOMIC DNA]</scope>
    <source>
        <strain evidence="1">180601</strain>
        <tissue evidence="1">Whole Body</tissue>
    </source>
</reference>
<accession>A0A6G0Z2I8</accession>
<dbReference type="Proteomes" id="UP000478052">
    <property type="component" value="Unassembled WGS sequence"/>
</dbReference>
<evidence type="ECO:0000313" key="1">
    <source>
        <dbReference type="EMBL" id="KAF0764436.1"/>
    </source>
</evidence>
<dbReference type="EMBL" id="VUJU01001635">
    <property type="protein sequence ID" value="KAF0764436.1"/>
    <property type="molecule type" value="Genomic_DNA"/>
</dbReference>
<proteinExistence type="predicted"/>
<name>A0A6G0Z2I8_APHCR</name>
<comment type="caution">
    <text evidence="1">The sequence shown here is derived from an EMBL/GenBank/DDBJ whole genome shotgun (WGS) entry which is preliminary data.</text>
</comment>
<organism evidence="1 2">
    <name type="scientific">Aphis craccivora</name>
    <name type="common">Cowpea aphid</name>
    <dbReference type="NCBI Taxonomy" id="307492"/>
    <lineage>
        <taxon>Eukaryota</taxon>
        <taxon>Metazoa</taxon>
        <taxon>Ecdysozoa</taxon>
        <taxon>Arthropoda</taxon>
        <taxon>Hexapoda</taxon>
        <taxon>Insecta</taxon>
        <taxon>Pterygota</taxon>
        <taxon>Neoptera</taxon>
        <taxon>Paraneoptera</taxon>
        <taxon>Hemiptera</taxon>
        <taxon>Sternorrhyncha</taxon>
        <taxon>Aphidomorpha</taxon>
        <taxon>Aphidoidea</taxon>
        <taxon>Aphididae</taxon>
        <taxon>Aphidini</taxon>
        <taxon>Aphis</taxon>
        <taxon>Aphis</taxon>
    </lineage>
</organism>
<evidence type="ECO:0000313" key="2">
    <source>
        <dbReference type="Proteomes" id="UP000478052"/>
    </source>
</evidence>
<gene>
    <name evidence="1" type="ORF">FWK35_00016297</name>
</gene>
<sequence length="71" mass="8005">MLLCDVFWPTAPEINITERIRLRVARRCDLLIYPGAFCTELGPPHWSLLGNQIQSIGKSNICNCCFACQGH</sequence>
<keyword evidence="2" id="KW-1185">Reference proteome</keyword>